<evidence type="ECO:0000256" key="6">
    <source>
        <dbReference type="SAM" id="SignalP"/>
    </source>
</evidence>
<dbReference type="SUPFAM" id="SSF56399">
    <property type="entry name" value="ADP-ribosylation"/>
    <property type="match status" value="1"/>
</dbReference>
<dbReference type="GO" id="GO:0090729">
    <property type="term" value="F:toxin activity"/>
    <property type="evidence" value="ECO:0007669"/>
    <property type="project" value="UniProtKB-KW"/>
</dbReference>
<evidence type="ECO:0000256" key="1">
    <source>
        <dbReference type="ARBA" id="ARBA00022656"/>
    </source>
</evidence>
<dbReference type="Gene3D" id="3.90.210.10">
    <property type="entry name" value="Heat-Labile Enterotoxin, subunit A"/>
    <property type="match status" value="1"/>
</dbReference>
<feature type="chain" id="PRO_5012089285" evidence="6">
    <location>
        <begin position="19"/>
        <end position="772"/>
    </location>
</feature>
<feature type="region of interest" description="Disordered" evidence="5">
    <location>
        <begin position="367"/>
        <end position="430"/>
    </location>
</feature>
<dbReference type="InterPro" id="IPR001144">
    <property type="entry name" value="Enterotoxin_A"/>
</dbReference>
<comment type="caution">
    <text evidence="7">The sequence shown here is derived from an EMBL/GenBank/DDBJ whole genome shotgun (WGS) entry which is preliminary data.</text>
</comment>
<evidence type="ECO:0000256" key="5">
    <source>
        <dbReference type="SAM" id="MobiDB-lite"/>
    </source>
</evidence>
<feature type="compositionally biased region" description="Polar residues" evidence="5">
    <location>
        <begin position="250"/>
        <end position="266"/>
    </location>
</feature>
<dbReference type="EMBL" id="LAZP02000283">
    <property type="protein sequence ID" value="PFH58527.1"/>
    <property type="molecule type" value="Genomic_DNA"/>
</dbReference>
<evidence type="ECO:0000313" key="8">
    <source>
        <dbReference type="Proteomes" id="UP000037136"/>
    </source>
</evidence>
<feature type="signal peptide" evidence="6">
    <location>
        <begin position="1"/>
        <end position="18"/>
    </location>
</feature>
<dbReference type="Proteomes" id="UP000037136">
    <property type="component" value="Unassembled WGS sequence"/>
</dbReference>
<organism evidence="7 8">
    <name type="scientific">Ophiocordyceps unilateralis</name>
    <name type="common">Zombie-ant fungus</name>
    <name type="synonym">Torrubia unilateralis</name>
    <dbReference type="NCBI Taxonomy" id="268505"/>
    <lineage>
        <taxon>Eukaryota</taxon>
        <taxon>Fungi</taxon>
        <taxon>Dikarya</taxon>
        <taxon>Ascomycota</taxon>
        <taxon>Pezizomycotina</taxon>
        <taxon>Sordariomycetes</taxon>
        <taxon>Hypocreomycetidae</taxon>
        <taxon>Hypocreales</taxon>
        <taxon>Ophiocordycipitaceae</taxon>
        <taxon>Ophiocordyceps</taxon>
    </lineage>
</organism>
<evidence type="ECO:0000256" key="4">
    <source>
        <dbReference type="ARBA" id="ARBA00023157"/>
    </source>
</evidence>
<name>A0A2A9PC79_OPHUN</name>
<reference evidence="7 8" key="2">
    <citation type="journal article" date="2017" name="Sci. Rep.">
        <title>Ant-infecting Ophiocordyceps genomes reveal a high diversity of potential behavioral manipulation genes and a possible major role for enterotoxins.</title>
        <authorList>
            <person name="de Bekker C."/>
            <person name="Ohm R.A."/>
            <person name="Evans H.C."/>
            <person name="Brachmann A."/>
            <person name="Hughes D.P."/>
        </authorList>
    </citation>
    <scope>NUCLEOTIDE SEQUENCE [LARGE SCALE GENOMIC DNA]</scope>
    <source>
        <strain evidence="7 8">SC16a</strain>
    </source>
</reference>
<proteinExistence type="predicted"/>
<evidence type="ECO:0000313" key="7">
    <source>
        <dbReference type="EMBL" id="PFH58527.1"/>
    </source>
</evidence>
<keyword evidence="8" id="KW-1185">Reference proteome</keyword>
<dbReference type="Pfam" id="PF01375">
    <property type="entry name" value="Enterotoxin_a"/>
    <property type="match status" value="1"/>
</dbReference>
<evidence type="ECO:0000256" key="2">
    <source>
        <dbReference type="ARBA" id="ARBA00022729"/>
    </source>
</evidence>
<keyword evidence="2 6" id="KW-0732">Signal</keyword>
<protein>
    <submittedName>
        <fullName evidence="7">Enterotoxin</fullName>
    </submittedName>
</protein>
<dbReference type="STRING" id="268505.A0A2A9PC79"/>
<dbReference type="AlphaFoldDB" id="A0A2A9PC79"/>
<evidence type="ECO:0000256" key="3">
    <source>
        <dbReference type="ARBA" id="ARBA00023026"/>
    </source>
</evidence>
<sequence length="772" mass="86494">MLVVVVMLCLVFLGFVSAASPDRQQPQSHRNLTIVYRWDYRSPRQVRAAGGFLPPYYDYDDNARAFYINHHVLGEFDEEGRPRERNWRTAYVSVYGDWMGLTHPGGWLYRIHASPNMIMPMADLHDVFAFRGGIYAMRGDVFALGGIHWSQIMAYTYLESTHQPVGRMTGNREYQELHYDHLTTTSISPAVSPCLTDPAQWNCFNGWRWAHSFMSRPNIGSALGWLGCFPLVREVYGHDGTVPGPRPFTAQRTSAEGSAAGSQQHCQPGPFSRQCQVQPGSEVQGNELGHCDSSRADCQVDGPQSSTHCVPRSFAQIEDHCLRHASGTDQGQSAASTTPQDDCTLSFSDMCQYSDQLQVDEEWVRSLLNPPSPTTNAETSESPTPETSAEPMDQDEGGPPAKKQKPDDSFRPAQGSDGGASSSGSGELAFGDEDYRSSLAALAASCQLTGSQPPFSRRKRSDPVVYYGIADCDDAIGKIRKLDACERIQELEIGFKLSDSYWSGTYSEISAVLEGRNSQNRVPITVAPERGFQKWIPVSPSQASRSNTYELHDIQNITLATRERRGYPTRDRWTLQDLELRARCAITGNRVQMTKYRSLNKVYRGPYNWDVKKWDTVDRLTVAPADWRMRPPCTYLRRLILDFKLGNKFFGGTSNTIAFVVGPMLKPMILAKKPTAGFSKRFKLNLDALFGINVVKLDSLTSVSLEDHMNDYSLGDAWFFEGLTLSGECVGSGKWVHVKKFQAVNRWLAHQSLSYKLEVAWVDTISPEDWSY</sequence>
<feature type="region of interest" description="Disordered" evidence="5">
    <location>
        <begin position="243"/>
        <end position="277"/>
    </location>
</feature>
<keyword evidence="4" id="KW-1015">Disulfide bond</keyword>
<feature type="compositionally biased region" description="Polar residues" evidence="5">
    <location>
        <begin position="374"/>
        <end position="387"/>
    </location>
</feature>
<gene>
    <name evidence="7" type="ORF">XA68_13570</name>
</gene>
<keyword evidence="1" id="KW-0800">Toxin</keyword>
<reference evidence="7 8" key="1">
    <citation type="journal article" date="2015" name="BMC Genomics">
        <title>Gene expression during zombie ant biting behavior reflects the complexity underlying fungal parasitic behavioral manipulation.</title>
        <authorList>
            <person name="de Bekker C."/>
            <person name="Ohm R.A."/>
            <person name="Loreto R.G."/>
            <person name="Sebastian A."/>
            <person name="Albert I."/>
            <person name="Merrow M."/>
            <person name="Brachmann A."/>
            <person name="Hughes D.P."/>
        </authorList>
    </citation>
    <scope>NUCLEOTIDE SEQUENCE [LARGE SCALE GENOMIC DNA]</scope>
    <source>
        <strain evidence="7 8">SC16a</strain>
    </source>
</reference>
<dbReference type="OrthoDB" id="4924915at2759"/>
<keyword evidence="3" id="KW-0843">Virulence</keyword>
<accession>A0A2A9PC79</accession>